<dbReference type="GO" id="GO:0005524">
    <property type="term" value="F:ATP binding"/>
    <property type="evidence" value="ECO:0007669"/>
    <property type="project" value="UniProtKB-KW"/>
</dbReference>
<keyword evidence="2" id="KW-0067">ATP-binding</keyword>
<evidence type="ECO:0000256" key="1">
    <source>
        <dbReference type="ARBA" id="ARBA00022741"/>
    </source>
</evidence>
<evidence type="ECO:0000256" key="2">
    <source>
        <dbReference type="ARBA" id="ARBA00022840"/>
    </source>
</evidence>
<feature type="region of interest" description="Disordered" evidence="3">
    <location>
        <begin position="393"/>
        <end position="423"/>
    </location>
</feature>
<gene>
    <name evidence="5" type="ORF">COV85_02785</name>
</gene>
<comment type="caution">
    <text evidence="5">The sequence shown here is derived from an EMBL/GenBank/DDBJ whole genome shotgun (WGS) entry which is preliminary data.</text>
</comment>
<name>A0A2H0KQ94_9BACT</name>
<dbReference type="PANTHER" id="PTHR48103">
    <property type="entry name" value="MIDASIN-RELATED"/>
    <property type="match status" value="1"/>
</dbReference>
<dbReference type="GO" id="GO:0030687">
    <property type="term" value="C:preribosome, large subunit precursor"/>
    <property type="evidence" value="ECO:0007669"/>
    <property type="project" value="TreeGrafter"/>
</dbReference>
<accession>A0A2H0KQ94</accession>
<dbReference type="Pfam" id="PF07728">
    <property type="entry name" value="AAA_5"/>
    <property type="match status" value="1"/>
</dbReference>
<evidence type="ECO:0000259" key="4">
    <source>
        <dbReference type="Pfam" id="PF07728"/>
    </source>
</evidence>
<dbReference type="SUPFAM" id="SSF52540">
    <property type="entry name" value="P-loop containing nucleoside triphosphate hydrolases"/>
    <property type="match status" value="1"/>
</dbReference>
<dbReference type="PANTHER" id="PTHR48103:SF2">
    <property type="entry name" value="MIDASIN"/>
    <property type="match status" value="1"/>
</dbReference>
<evidence type="ECO:0000313" key="5">
    <source>
        <dbReference type="EMBL" id="PIQ74320.1"/>
    </source>
</evidence>
<dbReference type="InterPro" id="IPR011704">
    <property type="entry name" value="ATPase_dyneun-rel_AAA"/>
</dbReference>
<evidence type="ECO:0000313" key="6">
    <source>
        <dbReference type="Proteomes" id="UP000231550"/>
    </source>
</evidence>
<dbReference type="GO" id="GO:0000027">
    <property type="term" value="P:ribosomal large subunit assembly"/>
    <property type="evidence" value="ECO:0007669"/>
    <property type="project" value="TreeGrafter"/>
</dbReference>
<proteinExistence type="predicted"/>
<protein>
    <recommendedName>
        <fullName evidence="4">ATPase dynein-related AAA domain-containing protein</fullName>
    </recommendedName>
</protein>
<organism evidence="5 6">
    <name type="scientific">Candidatus Portnoybacteria bacterium CG11_big_fil_rev_8_21_14_0_20_44_10</name>
    <dbReference type="NCBI Taxonomy" id="1974818"/>
    <lineage>
        <taxon>Bacteria</taxon>
        <taxon>Candidatus Portnoyibacteriota</taxon>
    </lineage>
</organism>
<keyword evidence="1" id="KW-0547">Nucleotide-binding</keyword>
<dbReference type="Proteomes" id="UP000231550">
    <property type="component" value="Unassembled WGS sequence"/>
</dbReference>
<dbReference type="AlphaFoldDB" id="A0A2H0KQ94"/>
<sequence length="694" mass="79163">MRGPEQKFEAVIPPGDGKETSEQSAAKSEAEKETTRSPEEPYIVIGEKSVSYLGVEIPKGEGGRLVPKAEEFKEEYFYLEGHYATMREVATALLLNKPVLLEGGTGVYNKTTTIARMCRDLNMNYCKVNFDRETAREDVIGGHTLKVDENGKEKLEWYDGDLMYAIRNGGVAFLDEYNRQSKLAGIINPIIDAILNGRKEITNPYNENERVKVHPDFRLVAAQNPPGFEEGHEYTDRSQLSAETFGRWVFRKLPIEYSEEEQNKLLAGVIGEKVDINLPEQEFRHTGEGLPVRELAEIPGMPHWRKEIVTIMRVLEAKSSGAKREMAKSQRQNLCFNPRLVMSTIPQYIARFYHGDINETIKNAFETCVIGMYSSDADKQKVRLMLDQASWKPQVAESKRKGPEREEKEKEKEKPKEKAEAIPETRLEGTVAEQIETAVEKLGRENVFGPDEVEKTFGVRLREVPEIPFSVEELERAEKLGQMLVLRVDKTDAGKPMSMEAMNDILVKKWKKDDKGEILRTADSWKSWIGEDYFKKEVPHSGWALVSKDLLPDSTSKNYVEQTEVIIKALREKAFKDIEIPEEYEEAMREFESNKDRLTRLMSKNWQEAAKQLSELKITKLTRQTIPETIYDVAMYYDKHNKRLLSGKYTWSASLRPDGRLVRLGDFSPRGVDGSGWMPGGRGGDLGASLSRRL</sequence>
<evidence type="ECO:0000256" key="3">
    <source>
        <dbReference type="SAM" id="MobiDB-lite"/>
    </source>
</evidence>
<feature type="compositionally biased region" description="Basic and acidic residues" evidence="3">
    <location>
        <begin position="28"/>
        <end position="39"/>
    </location>
</feature>
<feature type="region of interest" description="Disordered" evidence="3">
    <location>
        <begin position="1"/>
        <end position="40"/>
    </location>
</feature>
<dbReference type="Gene3D" id="3.40.50.300">
    <property type="entry name" value="P-loop containing nucleotide triphosphate hydrolases"/>
    <property type="match status" value="1"/>
</dbReference>
<feature type="compositionally biased region" description="Gly residues" evidence="3">
    <location>
        <begin position="673"/>
        <end position="686"/>
    </location>
</feature>
<reference evidence="5 6" key="1">
    <citation type="submission" date="2017-09" db="EMBL/GenBank/DDBJ databases">
        <title>Depth-based differentiation of microbial function through sediment-hosted aquifers and enrichment of novel symbionts in the deep terrestrial subsurface.</title>
        <authorList>
            <person name="Probst A.J."/>
            <person name="Ladd B."/>
            <person name="Jarett J.K."/>
            <person name="Geller-Mcgrath D.E."/>
            <person name="Sieber C.M."/>
            <person name="Emerson J.B."/>
            <person name="Anantharaman K."/>
            <person name="Thomas B.C."/>
            <person name="Malmstrom R."/>
            <person name="Stieglmeier M."/>
            <person name="Klingl A."/>
            <person name="Woyke T."/>
            <person name="Ryan C.M."/>
            <person name="Banfield J.F."/>
        </authorList>
    </citation>
    <scope>NUCLEOTIDE SEQUENCE [LARGE SCALE GENOMIC DNA]</scope>
    <source>
        <strain evidence="5">CG11_big_fil_rev_8_21_14_0_20_44_10</strain>
    </source>
</reference>
<feature type="domain" description="ATPase dynein-related AAA" evidence="4">
    <location>
        <begin position="98"/>
        <end position="231"/>
    </location>
</feature>
<dbReference type="EMBL" id="PCVN01000071">
    <property type="protein sequence ID" value="PIQ74320.1"/>
    <property type="molecule type" value="Genomic_DNA"/>
</dbReference>
<feature type="compositionally biased region" description="Basic and acidic residues" evidence="3">
    <location>
        <begin position="397"/>
        <end position="423"/>
    </location>
</feature>
<dbReference type="InterPro" id="IPR027417">
    <property type="entry name" value="P-loop_NTPase"/>
</dbReference>
<feature type="region of interest" description="Disordered" evidence="3">
    <location>
        <begin position="673"/>
        <end position="694"/>
    </location>
</feature>
<dbReference type="GO" id="GO:0016887">
    <property type="term" value="F:ATP hydrolysis activity"/>
    <property type="evidence" value="ECO:0007669"/>
    <property type="project" value="InterPro"/>
</dbReference>